<dbReference type="EMBL" id="JYFC01000001">
    <property type="protein sequence ID" value="KJC65713.1"/>
    <property type="molecule type" value="Genomic_DNA"/>
</dbReference>
<comment type="caution">
    <text evidence="2">The sequence shown here is derived from an EMBL/GenBank/DDBJ whole genome shotgun (WGS) entry which is preliminary data.</text>
</comment>
<accession>A0ABR5CJ89</accession>
<gene>
    <name evidence="2" type="ORF">TZ00_02705</name>
</gene>
<organism evidence="2 3">
    <name type="scientific">Agreia bicolorata</name>
    <dbReference type="NCBI Taxonomy" id="110935"/>
    <lineage>
        <taxon>Bacteria</taxon>
        <taxon>Bacillati</taxon>
        <taxon>Actinomycetota</taxon>
        <taxon>Actinomycetes</taxon>
        <taxon>Micrococcales</taxon>
        <taxon>Microbacteriaceae</taxon>
        <taxon>Agreia</taxon>
    </lineage>
</organism>
<protein>
    <submittedName>
        <fullName evidence="2">Uncharacterized protein</fullName>
    </submittedName>
</protein>
<evidence type="ECO:0000256" key="1">
    <source>
        <dbReference type="SAM" id="MobiDB-lite"/>
    </source>
</evidence>
<dbReference type="Proteomes" id="UP000032503">
    <property type="component" value="Unassembled WGS sequence"/>
</dbReference>
<feature type="region of interest" description="Disordered" evidence="1">
    <location>
        <begin position="27"/>
        <end position="65"/>
    </location>
</feature>
<keyword evidence="3" id="KW-1185">Reference proteome</keyword>
<evidence type="ECO:0000313" key="2">
    <source>
        <dbReference type="EMBL" id="KJC65713.1"/>
    </source>
</evidence>
<sequence length="117" mass="13061">MFSGSSLVDVRGVTKVIRMNVSCELSQRENKGRNGQVEQQVAADGTQQEPAKSRFRTSAHDDEAGIPLQIKKAQSRITSHDGTRDIEVRELRANPGHHIGEHPDMRPHAFCNEFVVE</sequence>
<evidence type="ECO:0000313" key="3">
    <source>
        <dbReference type="Proteomes" id="UP000032503"/>
    </source>
</evidence>
<proteinExistence type="predicted"/>
<name>A0ABR5CJ89_9MICO</name>
<reference evidence="2 3" key="1">
    <citation type="journal article" date="2001" name="Int. J. Syst. Evol. Microbiol.">
        <title>Agreia bicolorata gen. nov., sp. nov., to accommodate actinobacteria isolated from narrow reed grass infected by the nematode Heteroanguina graminophila.</title>
        <authorList>
            <person name="Evtushenko L.I."/>
            <person name="Dorofeeva L.V."/>
            <person name="Dobrovolskaya T.G."/>
            <person name="Streshinskaya G.M."/>
            <person name="Subbotin S.A."/>
            <person name="Tiedje J.M."/>
        </authorList>
    </citation>
    <scope>NUCLEOTIDE SEQUENCE [LARGE SCALE GENOMIC DNA]</scope>
    <source>
        <strain evidence="2 3">VKM Ac-1804</strain>
    </source>
</reference>